<keyword evidence="2" id="KW-1185">Reference proteome</keyword>
<gene>
    <name evidence="1" type="ORF">NQ176_g6525</name>
</gene>
<sequence>MSSEEEAIETVAAARATAGVIHEQARLSRLLREHGDPYNWPIWRKVSIALIASVGQLVTLMSTTHRTDPRRHVPSGGTRAFSCHRDLYPLYTPSARPNCRRRYGAAPAMAVAVLDPIDIDAAVVATGVLIVSETYMPHTGVLFYFDLRNRLGASLLRQPVLIVYQPAIQVIAVILALNSAVYYPRLSTYASLWIEHYDQSETVISLNYIALAVGVIKASQAGGPLMNFIYARMKLRHGDAAVLEFQKKLHWMVVDVGTATLVCASFILSQGMLAYLLDSVRMQLPPMPHPAWFRTFSALSFPSLHPPCTTQWGTGGPTLSLGFIWVVLGFQIPILLWLMVLTYERWGEVINWTL</sequence>
<proteinExistence type="predicted"/>
<dbReference type="EMBL" id="JANJQO010000952">
    <property type="protein sequence ID" value="KAJ2973578.1"/>
    <property type="molecule type" value="Genomic_DNA"/>
</dbReference>
<dbReference type="Proteomes" id="UP001143910">
    <property type="component" value="Unassembled WGS sequence"/>
</dbReference>
<protein>
    <submittedName>
        <fullName evidence="1">Uncharacterized protein</fullName>
    </submittedName>
</protein>
<evidence type="ECO:0000313" key="1">
    <source>
        <dbReference type="EMBL" id="KAJ2973578.1"/>
    </source>
</evidence>
<reference evidence="1" key="1">
    <citation type="submission" date="2022-08" db="EMBL/GenBank/DDBJ databases">
        <title>Genome Sequence of Lecanicillium fungicola.</title>
        <authorList>
            <person name="Buettner E."/>
        </authorList>
    </citation>
    <scope>NUCLEOTIDE SEQUENCE</scope>
    <source>
        <strain evidence="1">Babe33</strain>
    </source>
</reference>
<evidence type="ECO:0000313" key="2">
    <source>
        <dbReference type="Proteomes" id="UP001143910"/>
    </source>
</evidence>
<accession>A0ACC1N547</accession>
<organism evidence="1 2">
    <name type="scientific">Zarea fungicola</name>
    <dbReference type="NCBI Taxonomy" id="93591"/>
    <lineage>
        <taxon>Eukaryota</taxon>
        <taxon>Fungi</taxon>
        <taxon>Dikarya</taxon>
        <taxon>Ascomycota</taxon>
        <taxon>Pezizomycotina</taxon>
        <taxon>Sordariomycetes</taxon>
        <taxon>Hypocreomycetidae</taxon>
        <taxon>Hypocreales</taxon>
        <taxon>Cordycipitaceae</taxon>
        <taxon>Zarea</taxon>
    </lineage>
</organism>
<name>A0ACC1N547_9HYPO</name>
<comment type="caution">
    <text evidence="1">The sequence shown here is derived from an EMBL/GenBank/DDBJ whole genome shotgun (WGS) entry which is preliminary data.</text>
</comment>